<evidence type="ECO:0000313" key="1">
    <source>
        <dbReference type="EMBL" id="MDQ0168298.1"/>
    </source>
</evidence>
<dbReference type="EMBL" id="JAUSTY010000027">
    <property type="protein sequence ID" value="MDQ0168298.1"/>
    <property type="molecule type" value="Genomic_DNA"/>
</dbReference>
<keyword evidence="2" id="KW-1185">Reference proteome</keyword>
<accession>A0ABT9W4W8</accession>
<proteinExistence type="predicted"/>
<dbReference type="InterPro" id="IPR047705">
    <property type="entry name" value="AimR-like"/>
</dbReference>
<organism evidence="1 2">
    <name type="scientific">Caldalkalibacillus horti</name>
    <dbReference type="NCBI Taxonomy" id="77523"/>
    <lineage>
        <taxon>Bacteria</taxon>
        <taxon>Bacillati</taxon>
        <taxon>Bacillota</taxon>
        <taxon>Bacilli</taxon>
        <taxon>Bacillales</taxon>
        <taxon>Bacillaceae</taxon>
        <taxon>Caldalkalibacillus</taxon>
    </lineage>
</organism>
<evidence type="ECO:0000313" key="2">
    <source>
        <dbReference type="Proteomes" id="UP001235840"/>
    </source>
</evidence>
<sequence length="90" mass="10910">MKFLYPNEEIEIMSDFMVTQKSRNLRYSLEYCSMNHLHELFNIILEELSQSANPTDKEWANMYRLLHPNYSSTVEPFERLNEVEMFKPKE</sequence>
<gene>
    <name evidence="1" type="ORF">J2S11_004260</name>
</gene>
<name>A0ABT9W4W8_9BACI</name>
<comment type="caution">
    <text evidence="1">The sequence shown here is derived from an EMBL/GenBank/DDBJ whole genome shotgun (WGS) entry which is preliminary data.</text>
</comment>
<reference evidence="1 2" key="1">
    <citation type="submission" date="2023-07" db="EMBL/GenBank/DDBJ databases">
        <title>Genomic Encyclopedia of Type Strains, Phase IV (KMG-IV): sequencing the most valuable type-strain genomes for metagenomic binning, comparative biology and taxonomic classification.</title>
        <authorList>
            <person name="Goeker M."/>
        </authorList>
    </citation>
    <scope>NUCLEOTIDE SEQUENCE [LARGE SCALE GENOMIC DNA]</scope>
    <source>
        <strain evidence="1 2">DSM 12751</strain>
    </source>
</reference>
<protein>
    <submittedName>
        <fullName evidence="1">Uncharacterized protein</fullName>
    </submittedName>
</protein>
<dbReference type="Proteomes" id="UP001235840">
    <property type="component" value="Unassembled WGS sequence"/>
</dbReference>
<dbReference type="Pfam" id="PF22871">
    <property type="entry name" value="AimR"/>
    <property type="match status" value="1"/>
</dbReference>